<organism evidence="3 4">
    <name type="scientific">Streptomyces graminofaciens</name>
    <dbReference type="NCBI Taxonomy" id="68212"/>
    <lineage>
        <taxon>Bacteria</taxon>
        <taxon>Bacillati</taxon>
        <taxon>Actinomycetota</taxon>
        <taxon>Actinomycetes</taxon>
        <taxon>Kitasatosporales</taxon>
        <taxon>Streptomycetaceae</taxon>
        <taxon>Streptomyces</taxon>
    </lineage>
</organism>
<dbReference type="Gene3D" id="3.10.180.10">
    <property type="entry name" value="2,3-Dihydroxybiphenyl 1,2-Dioxygenase, domain 1"/>
    <property type="match status" value="1"/>
</dbReference>
<evidence type="ECO:0000256" key="1">
    <source>
        <dbReference type="SAM" id="MobiDB-lite"/>
    </source>
</evidence>
<dbReference type="PANTHER" id="PTHR35908">
    <property type="entry name" value="HYPOTHETICAL FUSION PROTEIN"/>
    <property type="match status" value="1"/>
</dbReference>
<evidence type="ECO:0000259" key="2">
    <source>
        <dbReference type="Pfam" id="PF18029"/>
    </source>
</evidence>
<dbReference type="EMBL" id="AP018448">
    <property type="protein sequence ID" value="BBC38782.1"/>
    <property type="molecule type" value="Genomic_DNA"/>
</dbReference>
<dbReference type="PANTHER" id="PTHR35908:SF1">
    <property type="entry name" value="CONSERVED PROTEIN"/>
    <property type="match status" value="1"/>
</dbReference>
<protein>
    <recommendedName>
        <fullName evidence="2">Glyoxalase-like domain-containing protein</fullName>
    </recommendedName>
</protein>
<proteinExistence type="predicted"/>
<reference evidence="3 4" key="2">
    <citation type="journal article" date="2023" name="ChemBioChem">
        <title>Acyltransferase Domain Exchange between Two Independent Type I Polyketide Synthases in the Same Producer Strain of Macrolide Antibiotics.</title>
        <authorList>
            <person name="Kudo F."/>
            <person name="Kishikawa K."/>
            <person name="Tsuboi K."/>
            <person name="Kido T."/>
            <person name="Usui T."/>
            <person name="Hashimoto J."/>
            <person name="Shin-Ya K."/>
            <person name="Miyanaga A."/>
            <person name="Eguchi T."/>
        </authorList>
    </citation>
    <scope>NUCLEOTIDE SEQUENCE [LARGE SCALE GENOMIC DNA]</scope>
    <source>
        <strain evidence="3 4">A-8890</strain>
    </source>
</reference>
<dbReference type="SUPFAM" id="SSF54593">
    <property type="entry name" value="Glyoxalase/Bleomycin resistance protein/Dihydroxybiphenyl dioxygenase"/>
    <property type="match status" value="1"/>
</dbReference>
<evidence type="ECO:0000313" key="4">
    <source>
        <dbReference type="Proteomes" id="UP001321542"/>
    </source>
</evidence>
<dbReference type="Pfam" id="PF18029">
    <property type="entry name" value="Glyoxalase_6"/>
    <property type="match status" value="1"/>
</dbReference>
<feature type="region of interest" description="Disordered" evidence="1">
    <location>
        <begin position="26"/>
        <end position="68"/>
    </location>
</feature>
<dbReference type="Proteomes" id="UP001321542">
    <property type="component" value="Chromosome"/>
</dbReference>
<accession>A0ABN5VZW7</accession>
<gene>
    <name evidence="3" type="ORF">SGFS_100760</name>
</gene>
<keyword evidence="4" id="KW-1185">Reference proteome</keyword>
<dbReference type="InterPro" id="IPR029068">
    <property type="entry name" value="Glyas_Bleomycin-R_OHBP_Dase"/>
</dbReference>
<dbReference type="InterPro" id="IPR041581">
    <property type="entry name" value="Glyoxalase_6"/>
</dbReference>
<sequence>MLVTRSTALRLVAAGDQQTVTVPWPGCRPAPQPADELVGLIPPSRPGRSDGDAGSGGDNEQATGSTTWGNGMLSGIVIDALDAARMDRFWLDATRGRTGGLRLRFVPTAKPKAAHKNRLHLDLAGGPEWEAEVARLLTLGATRVDIGQGDVPWDVLADPEGNEFCVLRPSHPGVLADSGLVAICLDVAEDDRYAQWAFWESQADWHAVESHNWGVRLRRRPTSTLSLVMGPPAAPKSGRNRLRLEVTHHDREPGGFLDAGGNEFHVTC</sequence>
<evidence type="ECO:0000313" key="3">
    <source>
        <dbReference type="EMBL" id="BBC38782.1"/>
    </source>
</evidence>
<feature type="domain" description="Glyoxalase-like" evidence="2">
    <location>
        <begin position="76"/>
        <end position="167"/>
    </location>
</feature>
<name>A0ABN5VZW7_9ACTN</name>
<reference evidence="3 4" key="1">
    <citation type="journal article" date="2010" name="ChemBioChem">
        <title>Cloning and characterization of the biosynthetic gene cluster of 16-membered macrolide antibiotic FD-891: involvement of a dual functional cytochrome P450 monooxygenase catalyzing epoxidation and hydroxylation.</title>
        <authorList>
            <person name="Kudo F."/>
            <person name="Motegi A."/>
            <person name="Mizoue K."/>
            <person name="Eguchi T."/>
        </authorList>
    </citation>
    <scope>NUCLEOTIDE SEQUENCE [LARGE SCALE GENOMIC DNA]</scope>
    <source>
        <strain evidence="3 4">A-8890</strain>
    </source>
</reference>